<dbReference type="InterPro" id="IPR024119">
    <property type="entry name" value="TF_DEAF-1"/>
</dbReference>
<reference evidence="6 7" key="1">
    <citation type="journal article" date="2017" name="G3 (Bethesda)">
        <title>First Draft Genome Sequence of the Pathogenic Fungus Lomentospora prolificans (Formerly Scedosporium prolificans).</title>
        <authorList>
            <person name="Luo R."/>
            <person name="Zimin A."/>
            <person name="Workman R."/>
            <person name="Fan Y."/>
            <person name="Pertea G."/>
            <person name="Grossman N."/>
            <person name="Wear M.P."/>
            <person name="Jia B."/>
            <person name="Miller H."/>
            <person name="Casadevall A."/>
            <person name="Timp W."/>
            <person name="Zhang S.X."/>
            <person name="Salzberg S.L."/>
        </authorList>
    </citation>
    <scope>NUCLEOTIDE SEQUENCE [LARGE SCALE GENOMIC DNA]</scope>
    <source>
        <strain evidence="6 7">JHH-5317</strain>
    </source>
</reference>
<keyword evidence="2 4" id="KW-0863">Zinc-finger</keyword>
<evidence type="ECO:0000256" key="4">
    <source>
        <dbReference type="PROSITE-ProRule" id="PRU00134"/>
    </source>
</evidence>
<dbReference type="SUPFAM" id="SSF144232">
    <property type="entry name" value="HIT/MYND zinc finger-like"/>
    <property type="match status" value="1"/>
</dbReference>
<evidence type="ECO:0000256" key="3">
    <source>
        <dbReference type="ARBA" id="ARBA00022833"/>
    </source>
</evidence>
<dbReference type="AlphaFoldDB" id="A0A2N3N453"/>
<dbReference type="GO" id="GO:0008270">
    <property type="term" value="F:zinc ion binding"/>
    <property type="evidence" value="ECO:0007669"/>
    <property type="project" value="UniProtKB-KW"/>
</dbReference>
<dbReference type="VEuPathDB" id="FungiDB:jhhlp_005782"/>
<dbReference type="Pfam" id="PF01753">
    <property type="entry name" value="zf-MYND"/>
    <property type="match status" value="1"/>
</dbReference>
<evidence type="ECO:0000313" key="6">
    <source>
        <dbReference type="EMBL" id="PKS07182.1"/>
    </source>
</evidence>
<accession>A0A2N3N453</accession>
<dbReference type="PROSITE" id="PS50865">
    <property type="entry name" value="ZF_MYND_2"/>
    <property type="match status" value="1"/>
</dbReference>
<dbReference type="PANTHER" id="PTHR10237">
    <property type="entry name" value="DEFORMED EPIDERMAL AUTOREGULATORY FACTOR 1 HOMOLOG SUPPRESSIN"/>
    <property type="match status" value="1"/>
</dbReference>
<dbReference type="PROSITE" id="PS01360">
    <property type="entry name" value="ZF_MYND_1"/>
    <property type="match status" value="1"/>
</dbReference>
<evidence type="ECO:0000259" key="5">
    <source>
        <dbReference type="PROSITE" id="PS50865"/>
    </source>
</evidence>
<keyword evidence="3" id="KW-0862">Zinc</keyword>
<feature type="domain" description="MYND-type" evidence="5">
    <location>
        <begin position="1112"/>
        <end position="1156"/>
    </location>
</feature>
<dbReference type="OrthoDB" id="432970at2759"/>
<dbReference type="GO" id="GO:0005634">
    <property type="term" value="C:nucleus"/>
    <property type="evidence" value="ECO:0007669"/>
    <property type="project" value="TreeGrafter"/>
</dbReference>
<proteinExistence type="predicted"/>
<comment type="caution">
    <text evidence="6">The sequence shown here is derived from an EMBL/GenBank/DDBJ whole genome shotgun (WGS) entry which is preliminary data.</text>
</comment>
<dbReference type="PANTHER" id="PTHR10237:SF15">
    <property type="entry name" value="LD37257P"/>
    <property type="match status" value="1"/>
</dbReference>
<gene>
    <name evidence="6" type="ORF">jhhlp_005782</name>
</gene>
<organism evidence="6 7">
    <name type="scientific">Lomentospora prolificans</name>
    <dbReference type="NCBI Taxonomy" id="41688"/>
    <lineage>
        <taxon>Eukaryota</taxon>
        <taxon>Fungi</taxon>
        <taxon>Dikarya</taxon>
        <taxon>Ascomycota</taxon>
        <taxon>Pezizomycotina</taxon>
        <taxon>Sordariomycetes</taxon>
        <taxon>Hypocreomycetidae</taxon>
        <taxon>Microascales</taxon>
        <taxon>Microascaceae</taxon>
        <taxon>Lomentospora</taxon>
    </lineage>
</organism>
<keyword evidence="1" id="KW-0479">Metal-binding</keyword>
<dbReference type="GO" id="GO:0000981">
    <property type="term" value="F:DNA-binding transcription factor activity, RNA polymerase II-specific"/>
    <property type="evidence" value="ECO:0007669"/>
    <property type="project" value="TreeGrafter"/>
</dbReference>
<protein>
    <recommendedName>
        <fullName evidence="5">MYND-type domain-containing protein</fullName>
    </recommendedName>
</protein>
<evidence type="ECO:0000256" key="2">
    <source>
        <dbReference type="ARBA" id="ARBA00022771"/>
    </source>
</evidence>
<evidence type="ECO:0000256" key="1">
    <source>
        <dbReference type="ARBA" id="ARBA00022723"/>
    </source>
</evidence>
<dbReference type="EMBL" id="NLAX01000701">
    <property type="protein sequence ID" value="PKS07182.1"/>
    <property type="molecule type" value="Genomic_DNA"/>
</dbReference>
<dbReference type="STRING" id="41688.A0A2N3N453"/>
<dbReference type="InterPro" id="IPR002893">
    <property type="entry name" value="Znf_MYND"/>
</dbReference>
<dbReference type="InParanoid" id="A0A2N3N453"/>
<dbReference type="Gene3D" id="6.10.140.2220">
    <property type="match status" value="1"/>
</dbReference>
<keyword evidence="7" id="KW-1185">Reference proteome</keyword>
<dbReference type="Proteomes" id="UP000233524">
    <property type="component" value="Unassembled WGS sequence"/>
</dbReference>
<name>A0A2N3N453_9PEZI</name>
<sequence>MATPAHISSAAHPPTLNNIRNSYKPAASLTRSVPQGIGNVDVLALGSSHLKNLLYTAYHEKGFLINAVFLTLVHDHGNQIQDADLDQLWEIISSVSISKEAHNKIVQHLKKLSQAVKSLSMWKSSPYSKAVQFEDEASLSTLAAHLGLVIPAMEASEAQERSIQTPYLGEAKENDEINRYVSSAAPLSQQARRDVWTTSQQFFTAGTLSPSDGVLPNPLYIEGAKGLLLPENPLVGFHLSTAFTPLTELSPLRPQIAEAEPNKSFAAAKSCFIEWTHALAEALGNALTIRLVNADPHSYLDALQRFVQGDQTPCQYQTGHSSVPLRIAPNAVEEFDVIDASHITGNRLRILLTLAFSSPLLKRQPWATIFTEFNIRMGEMRENPLEDILYCDTPSMCLLLGLSSPEIITNASSTSIVDDVLLGIEDNVPLGNQTSPVYYCVSWKRSHVLAGSTSPVPLNITVDHLVDLLMELDDKMYELDQRYVEYIRNRTPSGLYRIGFLAPIIQAASRHANFSVADLCDNFFDHAPREARRPGISEELAELAIQLHSRGIYSAPFLRDPARVVSCDEVLSLPSVAAVNVVVEDYGRLQSFFEVGELDTKAILFEARVVHASKKFDLFRDLQVMTASALQTSLSTTPLNFKDNRLQVRTGAPKQLVFAFWAPTSILAGNDVEIELVGLPYPLVDTMYGIDICKGKISESVSESGPKFIITPTLPTSTEEPIAFSRAPAAKGPDPASQLQEGIDRQDVTSLQFSAKDKTGTVVAREILHSEKGRQLLTEKVPITIRQSGSHSIDIVFGKKKEETLYTVEYPTTVTSIGSKTRIARKSGYVEVIAKYATPDTPALLDTIFPSILSPDSIPVPLNLPAVNLDSLPSLDISDEAANKWITTLTSFQFSSRERAEREQANEKTGMTQSTRVNFKESLFSMFMTATGLQGGQTGLFALNQPGEDGVHMLIFVSAVRLDSASNSVILDAAVMPMTTEMLKNPEIEGFLLLLRTLEICSLDVDEAELKVWKKSLPAFAERCRTWEHLATCEYKAPNATVPLSLEKGGPVLCSCGKGEMPDTFLNLPGWHETASRYAVRVAISPAFACPLVERTVDFGPLMPREQEVVRCKACGRKEGDLDPGAKLKRCTRCLKVWYCSPQCQKKDWKKHRFECKEADEHGEN</sequence>
<evidence type="ECO:0000313" key="7">
    <source>
        <dbReference type="Proteomes" id="UP000233524"/>
    </source>
</evidence>